<feature type="compositionally biased region" description="Basic and acidic residues" evidence="11">
    <location>
        <begin position="674"/>
        <end position="684"/>
    </location>
</feature>
<gene>
    <name evidence="13" type="ORF">Cvel_1133</name>
</gene>
<feature type="binding site" evidence="10">
    <location>
        <position position="452"/>
    </location>
    <ligand>
        <name>S-adenosyl-L-methionine</name>
        <dbReference type="ChEBI" id="CHEBI:59789"/>
    </ligand>
</feature>
<dbReference type="Gene3D" id="3.40.50.150">
    <property type="entry name" value="Vaccinia Virus protein VP39"/>
    <property type="match status" value="1"/>
</dbReference>
<dbReference type="InterPro" id="IPR049560">
    <property type="entry name" value="MeTrfase_RsmB-F_NOP2_cat"/>
</dbReference>
<dbReference type="InterPro" id="IPR031341">
    <property type="entry name" value="Methyltr_RsmF_N"/>
</dbReference>
<comment type="subcellular location">
    <subcellularLocation>
        <location evidence="1">Nucleus</location>
        <location evidence="1">Nucleolus</location>
    </subcellularLocation>
</comment>
<feature type="binding site" evidence="10">
    <location>
        <position position="408"/>
    </location>
    <ligand>
        <name>S-adenosyl-L-methionine</name>
        <dbReference type="ChEBI" id="CHEBI:59789"/>
    </ligand>
</feature>
<dbReference type="Pfam" id="PF17125">
    <property type="entry name" value="Methyltr_RsmF_N"/>
    <property type="match status" value="1"/>
</dbReference>
<evidence type="ECO:0000256" key="3">
    <source>
        <dbReference type="ARBA" id="ARBA00022490"/>
    </source>
</evidence>
<feature type="compositionally biased region" description="Acidic residues" evidence="11">
    <location>
        <begin position="79"/>
        <end position="103"/>
    </location>
</feature>
<keyword evidence="6 10" id="KW-0808">Transferase</keyword>
<proteinExistence type="inferred from homology"/>
<dbReference type="PROSITE" id="PS51686">
    <property type="entry name" value="SAM_MT_RSMB_NOP"/>
    <property type="match status" value="1"/>
</dbReference>
<dbReference type="PRINTS" id="PR02012">
    <property type="entry name" value="RCMTNOP2"/>
</dbReference>
<evidence type="ECO:0000256" key="1">
    <source>
        <dbReference type="ARBA" id="ARBA00004604"/>
    </source>
</evidence>
<accession>A0A0G4HLD6</accession>
<dbReference type="Gene3D" id="3.30.70.1170">
    <property type="entry name" value="Sun protein, domain 3"/>
    <property type="match status" value="1"/>
</dbReference>
<evidence type="ECO:0000256" key="10">
    <source>
        <dbReference type="PROSITE-ProRule" id="PRU01023"/>
    </source>
</evidence>
<keyword evidence="3" id="KW-0963">Cytoplasm</keyword>
<dbReference type="InterPro" id="IPR029063">
    <property type="entry name" value="SAM-dependent_MTases_sf"/>
</dbReference>
<sequence>MAPKAKAKSGTASGGVKRNGPLTGIASGKAGPPKGNVKGGGGKKKEDEEEMLVENEFDMGGDSSDDSDEEGGPSPEDLAVGEEDSDSDEDGDGEDEDEEEEEGTGGGAQNLLDSDDDENEEDEDEDEEDDDEDEDDEEDEDDLENESDETGWRRMEEASKKLEGKKGKDLKGASDELQLNLSVGKRKREGEAEEGEEEEDEEEDLLDAAEKQAELLMKTGKEADLKFIRQRIADSVLLLENWKQAPQKMKESRPRSSVIDQIAADVATLYGYSVELADYFLKFFAPAEAIEFFEANEEDRPTTIRTNTLKTKRRDLAQALIARGANVDPVGEWTKVGLVVKESSVPIGATPEYMAGHYMLQSAASFVPAMALNPLPGEKVLDMAAAPGGKSSHLAQLMKNTGTLFSNDAKRDRCTPLMSNFHRLGVTNVVVLNLDGRRLPHMLPKLDRVLLDAPCTGVGIIARDPQVKSKRTVEDFVQQSSLQKELLAAAIDCVDANSKTGGFIVYSTCSLAVEENEAVVDHALKVRHVKLVPLGIGGGEGGKDFGSEGVSSYRDMRFHPSMKLTRRYYPHRHNMDGFFVAKLQKVSNEIPERVKKDRRKTNEQVQHWDESKWTSEFMDQAMDFEEGATDGDLKETSKKKAKKAKAAAAAAAASGGSGAASSQDSKGEAGSSKEVPKAKQKENTAKPQPWGKKLKKSKKLALKKERLGISSEDAPAPQAAAEKEKEKGDAGGAKGKVKVEKKKKKGGGSAGDEKGVSGPPKKKAKTGGPPPSPSSSSKKNQKPKMALEAENGTSRSSPRLSPAGKPVSLSGPSGASKGKEEKQTAETKGRGKTVLKPKAKKGVKESGSKRLITKKKAPVGASSGEPKQKPKK</sequence>
<dbReference type="GO" id="GO:0070475">
    <property type="term" value="P:rRNA base methylation"/>
    <property type="evidence" value="ECO:0007669"/>
    <property type="project" value="TreeGrafter"/>
</dbReference>
<evidence type="ECO:0000256" key="9">
    <source>
        <dbReference type="ARBA" id="ARBA00023242"/>
    </source>
</evidence>
<protein>
    <recommendedName>
        <fullName evidence="12">SAM-dependent MTase RsmB/NOP-type domain-containing protein</fullName>
    </recommendedName>
</protein>
<dbReference type="PANTHER" id="PTHR22807">
    <property type="entry name" value="NOP2 YEAST -RELATED NOL1/NOP2/FMU SUN DOMAIN-CONTAINING"/>
    <property type="match status" value="1"/>
</dbReference>
<evidence type="ECO:0000256" key="7">
    <source>
        <dbReference type="ARBA" id="ARBA00022691"/>
    </source>
</evidence>
<reference evidence="13" key="1">
    <citation type="submission" date="2014-11" db="EMBL/GenBank/DDBJ databases">
        <authorList>
            <person name="Otto D Thomas"/>
            <person name="Naeem Raeece"/>
        </authorList>
    </citation>
    <scope>NUCLEOTIDE SEQUENCE</scope>
</reference>
<dbReference type="GO" id="GO:0003723">
    <property type="term" value="F:RNA binding"/>
    <property type="evidence" value="ECO:0007669"/>
    <property type="project" value="UniProtKB-UniRule"/>
</dbReference>
<organism evidence="13">
    <name type="scientific">Chromera velia CCMP2878</name>
    <dbReference type="NCBI Taxonomy" id="1169474"/>
    <lineage>
        <taxon>Eukaryota</taxon>
        <taxon>Sar</taxon>
        <taxon>Alveolata</taxon>
        <taxon>Colpodellida</taxon>
        <taxon>Chromeraceae</taxon>
        <taxon>Chromera</taxon>
    </lineage>
</organism>
<feature type="compositionally biased region" description="Acidic residues" evidence="11">
    <location>
        <begin position="113"/>
        <end position="149"/>
    </location>
</feature>
<keyword evidence="7 10" id="KW-0949">S-adenosyl-L-methionine</keyword>
<dbReference type="GO" id="GO:0009383">
    <property type="term" value="F:rRNA (cytosine-C5-)-methyltransferase activity"/>
    <property type="evidence" value="ECO:0007669"/>
    <property type="project" value="TreeGrafter"/>
</dbReference>
<evidence type="ECO:0000313" key="13">
    <source>
        <dbReference type="EMBL" id="CEM44887.1"/>
    </source>
</evidence>
<feature type="domain" description="SAM-dependent MTase RsmB/NOP-type" evidence="12">
    <location>
        <begin position="292"/>
        <end position="586"/>
    </location>
</feature>
<feature type="compositionally biased region" description="Low complexity" evidence="11">
    <location>
        <begin position="652"/>
        <end position="662"/>
    </location>
</feature>
<dbReference type="InterPro" id="IPR023273">
    <property type="entry name" value="RCMT_NOP2"/>
</dbReference>
<dbReference type="NCBIfam" id="TIGR00446">
    <property type="entry name" value="nop2p"/>
    <property type="match status" value="1"/>
</dbReference>
<feature type="region of interest" description="Disordered" evidence="11">
    <location>
        <begin position="1"/>
        <end position="205"/>
    </location>
</feature>
<dbReference type="GO" id="GO:0005730">
    <property type="term" value="C:nucleolus"/>
    <property type="evidence" value="ECO:0007669"/>
    <property type="project" value="UniProtKB-SubCell"/>
</dbReference>
<dbReference type="VEuPathDB" id="CryptoDB:Cvel_1133"/>
<dbReference type="SUPFAM" id="SSF53335">
    <property type="entry name" value="S-adenosyl-L-methionine-dependent methyltransferases"/>
    <property type="match status" value="1"/>
</dbReference>
<feature type="binding site" evidence="10">
    <location>
        <begin position="384"/>
        <end position="390"/>
    </location>
    <ligand>
        <name>S-adenosyl-L-methionine</name>
        <dbReference type="ChEBI" id="CHEBI:59789"/>
    </ligand>
</feature>
<dbReference type="PRINTS" id="PR02008">
    <property type="entry name" value="RCMTFAMILY"/>
</dbReference>
<keyword evidence="5 10" id="KW-0489">Methyltransferase</keyword>
<evidence type="ECO:0000256" key="2">
    <source>
        <dbReference type="ARBA" id="ARBA00007494"/>
    </source>
</evidence>
<feature type="compositionally biased region" description="Basic residues" evidence="11">
    <location>
        <begin position="692"/>
        <end position="701"/>
    </location>
</feature>
<feature type="compositionally biased region" description="Basic residues" evidence="11">
    <location>
        <begin position="735"/>
        <end position="746"/>
    </location>
</feature>
<feature type="compositionally biased region" description="Basic and acidic residues" evidence="11">
    <location>
        <begin position="150"/>
        <end position="174"/>
    </location>
</feature>
<keyword evidence="9" id="KW-0539">Nucleus</keyword>
<dbReference type="AlphaFoldDB" id="A0A0G4HLD6"/>
<dbReference type="InterPro" id="IPR001678">
    <property type="entry name" value="MeTrfase_RsmB-F_NOP2_dom"/>
</dbReference>
<name>A0A0G4HLD6_9ALVE</name>
<evidence type="ECO:0000256" key="6">
    <source>
        <dbReference type="ARBA" id="ARBA00022679"/>
    </source>
</evidence>
<feature type="region of interest" description="Disordered" evidence="11">
    <location>
        <begin position="652"/>
        <end position="872"/>
    </location>
</feature>
<feature type="compositionally biased region" description="Acidic residues" evidence="11">
    <location>
        <begin position="191"/>
        <end position="205"/>
    </location>
</feature>
<dbReference type="FunFam" id="3.30.70.1170:FF:000001">
    <property type="entry name" value="Ribosomal RNA methyltransferase Nop2"/>
    <property type="match status" value="1"/>
</dbReference>
<keyword evidence="8 10" id="KW-0694">RNA-binding</keyword>
<feature type="binding site" evidence="10">
    <location>
        <position position="435"/>
    </location>
    <ligand>
        <name>S-adenosyl-L-methionine</name>
        <dbReference type="ChEBI" id="CHEBI:59789"/>
    </ligand>
</feature>
<dbReference type="EMBL" id="CDMZ01003040">
    <property type="protein sequence ID" value="CEM44887.1"/>
    <property type="molecule type" value="Genomic_DNA"/>
</dbReference>
<evidence type="ECO:0000256" key="8">
    <source>
        <dbReference type="ARBA" id="ARBA00022884"/>
    </source>
</evidence>
<evidence type="ECO:0000259" key="12">
    <source>
        <dbReference type="PROSITE" id="PS51686"/>
    </source>
</evidence>
<comment type="similarity">
    <text evidence="2 10">Belongs to the class I-like SAM-binding methyltransferase superfamily. RsmB/NOP family.</text>
</comment>
<feature type="region of interest" description="Disordered" evidence="11">
    <location>
        <begin position="591"/>
        <end position="612"/>
    </location>
</feature>
<dbReference type="PANTHER" id="PTHR22807:SF30">
    <property type="entry name" value="28S RRNA (CYTOSINE(4447)-C(5))-METHYLTRANSFERASE-RELATED"/>
    <property type="match status" value="1"/>
</dbReference>
<evidence type="ECO:0000256" key="4">
    <source>
        <dbReference type="ARBA" id="ARBA00022517"/>
    </source>
</evidence>
<dbReference type="GO" id="GO:0000470">
    <property type="term" value="P:maturation of LSU-rRNA"/>
    <property type="evidence" value="ECO:0007669"/>
    <property type="project" value="TreeGrafter"/>
</dbReference>
<keyword evidence="4" id="KW-0690">Ribosome biogenesis</keyword>
<feature type="compositionally biased region" description="Acidic residues" evidence="11">
    <location>
        <begin position="47"/>
        <end position="71"/>
    </location>
</feature>
<feature type="compositionally biased region" description="Basic and acidic residues" evidence="11">
    <location>
        <begin position="817"/>
        <end position="829"/>
    </location>
</feature>
<dbReference type="InterPro" id="IPR011023">
    <property type="entry name" value="Nop2p"/>
</dbReference>
<dbReference type="Pfam" id="PF01189">
    <property type="entry name" value="Methyltr_RsmB-F"/>
    <property type="match status" value="1"/>
</dbReference>
<feature type="compositionally biased region" description="Basic residues" evidence="11">
    <location>
        <begin position="830"/>
        <end position="841"/>
    </location>
</feature>
<evidence type="ECO:0000256" key="11">
    <source>
        <dbReference type="SAM" id="MobiDB-lite"/>
    </source>
</evidence>
<evidence type="ECO:0000256" key="5">
    <source>
        <dbReference type="ARBA" id="ARBA00022603"/>
    </source>
</evidence>
<dbReference type="InterPro" id="IPR023267">
    <property type="entry name" value="RCMT"/>
</dbReference>
<feature type="active site" description="Nucleophile" evidence="10">
    <location>
        <position position="509"/>
    </location>
</feature>